<evidence type="ECO:0000313" key="1">
    <source>
        <dbReference type="EMBL" id="MFC5508644.1"/>
    </source>
</evidence>
<evidence type="ECO:0000313" key="2">
    <source>
        <dbReference type="Proteomes" id="UP001596060"/>
    </source>
</evidence>
<dbReference type="EMBL" id="JBHSLU010000104">
    <property type="protein sequence ID" value="MFC5508644.1"/>
    <property type="molecule type" value="Genomic_DNA"/>
</dbReference>
<keyword evidence="2" id="KW-1185">Reference proteome</keyword>
<comment type="caution">
    <text evidence="1">The sequence shown here is derived from an EMBL/GenBank/DDBJ whole genome shotgun (WGS) entry which is preliminary data.</text>
</comment>
<dbReference type="Proteomes" id="UP001596060">
    <property type="component" value="Unassembled WGS sequence"/>
</dbReference>
<name>A0ABW0PCV8_9HYPH</name>
<dbReference type="RefSeq" id="WP_377817868.1">
    <property type="nucleotide sequence ID" value="NZ_JBHSLU010000104.1"/>
</dbReference>
<protein>
    <submittedName>
        <fullName evidence="1">Uncharacterized protein</fullName>
    </submittedName>
</protein>
<accession>A0ABW0PCV8</accession>
<organism evidence="1 2">
    <name type="scientific">Bosea massiliensis</name>
    <dbReference type="NCBI Taxonomy" id="151419"/>
    <lineage>
        <taxon>Bacteria</taxon>
        <taxon>Pseudomonadati</taxon>
        <taxon>Pseudomonadota</taxon>
        <taxon>Alphaproteobacteria</taxon>
        <taxon>Hyphomicrobiales</taxon>
        <taxon>Boseaceae</taxon>
        <taxon>Bosea</taxon>
    </lineage>
</organism>
<reference evidence="2" key="1">
    <citation type="journal article" date="2019" name="Int. J. Syst. Evol. Microbiol.">
        <title>The Global Catalogue of Microorganisms (GCM) 10K type strain sequencing project: providing services to taxonomists for standard genome sequencing and annotation.</title>
        <authorList>
            <consortium name="The Broad Institute Genomics Platform"/>
            <consortium name="The Broad Institute Genome Sequencing Center for Infectious Disease"/>
            <person name="Wu L."/>
            <person name="Ma J."/>
        </authorList>
    </citation>
    <scope>NUCLEOTIDE SEQUENCE [LARGE SCALE GENOMIC DNA]</scope>
    <source>
        <strain evidence="2">CCUG 43117</strain>
    </source>
</reference>
<sequence>MAIELPTPQRGEDSLQFLAAYIRKAFSAVNSRLQIQFREDYVASGDPFALDLQSRGLLLPYVAFSFAPADQALGHVGCILVGDNRLSVGLHLTEKHIASHREALETLRIATCVTLAESEAVKELQCNLPEFDLERGGLVTAAASAALFCSWLSMMQASEHGE</sequence>
<gene>
    <name evidence="1" type="ORF">ACFPN9_25745</name>
</gene>
<proteinExistence type="predicted"/>